<evidence type="ECO:0000313" key="12">
    <source>
        <dbReference type="Proteomes" id="UP000187429"/>
    </source>
</evidence>
<keyword evidence="5" id="KW-0460">Magnesium</keyword>
<keyword evidence="12" id="KW-1185">Reference proteome</keyword>
<keyword evidence="4" id="KW-0347">Helicase</keyword>
<feature type="domain" description="Helicase C-terminal" evidence="9">
    <location>
        <begin position="455"/>
        <end position="647"/>
    </location>
</feature>
<dbReference type="PANTHER" id="PTHR14074:SF16">
    <property type="entry name" value="ANTIVIRAL INNATE IMMUNE RESPONSE RECEPTOR RIG-I"/>
    <property type="match status" value="1"/>
</dbReference>
<dbReference type="GO" id="GO:0003677">
    <property type="term" value="F:DNA binding"/>
    <property type="evidence" value="ECO:0007669"/>
    <property type="project" value="InterPro"/>
</dbReference>
<dbReference type="InterPro" id="IPR006935">
    <property type="entry name" value="Helicase/UvrB_N"/>
</dbReference>
<dbReference type="GO" id="GO:0004386">
    <property type="term" value="F:helicase activity"/>
    <property type="evidence" value="ECO:0007669"/>
    <property type="project" value="UniProtKB-KW"/>
</dbReference>
<evidence type="ECO:0000256" key="2">
    <source>
        <dbReference type="ARBA" id="ARBA00022723"/>
    </source>
</evidence>
<sequence>MLANNFNESIIEISKEFNSSLFISPQNQNYDSPSDSCLTYVHDKLTGDDRLIINLDSLSKSLVPRDYQTEALEKILNSNSILVLETGTGKTLVAQMLIEYTFRQYNLLPSSEAKAELSKKIKRPIFFLCNTCFLVEQQSAFLKENSERTIKTYNSSGSQSKLGIYEWNCIWDTYDVHVMTGQLLLNVLRSGFLELSRILLIIFDECHHSRKDEPYNRIMKEFYFLANKDERPQIFGMTASTSNASENIESSINRIETSLDSSLVSVDLSSNVVKSNKTINYSFLNYSFYSVTDTPPVYRYVVQSLIKFERFRAVVGTIDFILNEIGSYPCEKLIFNIIIFLKKATEPLDLKSNGFNMSQSNPIPLDSLLKNSKEFDYEFISKIKDVYKHLSVLPEFILAEESIKDVSNHVNNNLFSNLSSLYLSESFKFLNKCTCQKNRIKYTEIKSKLAPKVITILDYLLENKNKFTYDETNPSTQFRAIIFAQRRSSVYSISHLLSELEEFDFIRCEPFHGTNSKFNLILNAFCYSKTLKTRVSNTDQNDVLIKFKSGALNVLISTQVTEEGLDISDCNLIIRFDPALTLVQFIQSRGRARKSESEYVMLVTDSHQNRDLKDLYPYISLDNSSRDLSVHRNSDYYKKFMTMEDVMLKFCIAPKEIRRKNHGLVSLTDQNSHVPGRLTYSISVDELNFEIIKTDHCKYVESDILIKESVKENLDKLTCELFSALRKVSISEVFFDVIETRAKLTALSSISIIFQYAQTLFSTNGDFVPPTFLYTMYSITETRATITFPPNSPIKKIVGPISGNKKLSKRAACFYSVLVLFHYGLLTRRLLPMKRVNGI</sequence>
<accession>A0A1R1XKF8</accession>
<dbReference type="GO" id="GO:0016891">
    <property type="term" value="F:RNA endonuclease activity producing 5'-phosphomonoesters, hydrolytic mechanism"/>
    <property type="evidence" value="ECO:0007669"/>
    <property type="project" value="InterPro"/>
</dbReference>
<keyword evidence="6" id="KW-0464">Manganese</keyword>
<comment type="similarity">
    <text evidence="7">Belongs to the helicase family. Dicer subfamily.</text>
</comment>
<feature type="domain" description="Helicase ATP-binding" evidence="8">
    <location>
        <begin position="71"/>
        <end position="259"/>
    </location>
</feature>
<dbReference type="Gene3D" id="3.40.50.300">
    <property type="entry name" value="P-loop containing nucleotide triphosphate hydrolases"/>
    <property type="match status" value="2"/>
</dbReference>
<dbReference type="OrthoDB" id="416741at2759"/>
<dbReference type="GO" id="GO:0046872">
    <property type="term" value="F:metal ion binding"/>
    <property type="evidence" value="ECO:0007669"/>
    <property type="project" value="UniProtKB-KW"/>
</dbReference>
<dbReference type="Gene3D" id="3.30.160.380">
    <property type="entry name" value="Dicer dimerisation domain"/>
    <property type="match status" value="1"/>
</dbReference>
<comment type="caution">
    <text evidence="11">The sequence shown here is derived from an EMBL/GenBank/DDBJ whole genome shotgun (WGS) entry which is preliminary data.</text>
</comment>
<comment type="cofactor">
    <cofactor evidence="1">
        <name>Mn(2+)</name>
        <dbReference type="ChEBI" id="CHEBI:29035"/>
    </cofactor>
</comment>
<dbReference type="SUPFAM" id="SSF52540">
    <property type="entry name" value="P-loop containing nucleoside triphosphate hydrolases"/>
    <property type="match status" value="1"/>
</dbReference>
<dbReference type="GO" id="GO:0005737">
    <property type="term" value="C:cytoplasm"/>
    <property type="evidence" value="ECO:0007669"/>
    <property type="project" value="TreeGrafter"/>
</dbReference>
<evidence type="ECO:0000259" key="8">
    <source>
        <dbReference type="PROSITE" id="PS51192"/>
    </source>
</evidence>
<feature type="domain" description="Dicer dsRNA-binding fold" evidence="10">
    <location>
        <begin position="749"/>
        <end position="839"/>
    </location>
</feature>
<dbReference type="InterPro" id="IPR005034">
    <property type="entry name" value="Dicer_dimerisation"/>
</dbReference>
<dbReference type="Pfam" id="PF03368">
    <property type="entry name" value="Dicer_dimer"/>
    <property type="match status" value="1"/>
</dbReference>
<keyword evidence="4" id="KW-0067">ATP-binding</keyword>
<evidence type="ECO:0000256" key="4">
    <source>
        <dbReference type="ARBA" id="ARBA00022806"/>
    </source>
</evidence>
<dbReference type="PROSITE" id="PS51192">
    <property type="entry name" value="HELICASE_ATP_BIND_1"/>
    <property type="match status" value="1"/>
</dbReference>
<dbReference type="Pfam" id="PF04851">
    <property type="entry name" value="ResIII"/>
    <property type="match status" value="1"/>
</dbReference>
<evidence type="ECO:0000256" key="6">
    <source>
        <dbReference type="ARBA" id="ARBA00023211"/>
    </source>
</evidence>
<evidence type="ECO:0000256" key="3">
    <source>
        <dbReference type="ARBA" id="ARBA00022801"/>
    </source>
</evidence>
<gene>
    <name evidence="11" type="ORF">AYI69_g8313</name>
</gene>
<dbReference type="Proteomes" id="UP000187429">
    <property type="component" value="Unassembled WGS sequence"/>
</dbReference>
<dbReference type="AlphaFoldDB" id="A0A1R1XKF8"/>
<evidence type="ECO:0000256" key="7">
    <source>
        <dbReference type="PROSITE-ProRule" id="PRU00657"/>
    </source>
</evidence>
<evidence type="ECO:0000313" key="11">
    <source>
        <dbReference type="EMBL" id="OMJ15114.1"/>
    </source>
</evidence>
<evidence type="ECO:0000256" key="5">
    <source>
        <dbReference type="ARBA" id="ARBA00022842"/>
    </source>
</evidence>
<dbReference type="PROSITE" id="PS51194">
    <property type="entry name" value="HELICASE_CTER"/>
    <property type="match status" value="1"/>
</dbReference>
<dbReference type="EMBL" id="LSSM01004355">
    <property type="protein sequence ID" value="OMJ15114.1"/>
    <property type="molecule type" value="Genomic_DNA"/>
</dbReference>
<keyword evidence="4" id="KW-0547">Nucleotide-binding</keyword>
<dbReference type="PANTHER" id="PTHR14074">
    <property type="entry name" value="HELICASE WITH DEATH DOMAIN-RELATED"/>
    <property type="match status" value="1"/>
</dbReference>
<dbReference type="GO" id="GO:0005524">
    <property type="term" value="F:ATP binding"/>
    <property type="evidence" value="ECO:0007669"/>
    <property type="project" value="InterPro"/>
</dbReference>
<dbReference type="InterPro" id="IPR051363">
    <property type="entry name" value="RLR_Helicase"/>
</dbReference>
<dbReference type="GO" id="GO:0003723">
    <property type="term" value="F:RNA binding"/>
    <property type="evidence" value="ECO:0007669"/>
    <property type="project" value="UniProtKB-UniRule"/>
</dbReference>
<dbReference type="SMART" id="SM00490">
    <property type="entry name" value="HELICc"/>
    <property type="match status" value="1"/>
</dbReference>
<evidence type="ECO:0000259" key="9">
    <source>
        <dbReference type="PROSITE" id="PS51194"/>
    </source>
</evidence>
<name>A0A1R1XKF8_9FUNG</name>
<reference evidence="12" key="1">
    <citation type="submission" date="2017-01" db="EMBL/GenBank/DDBJ databases">
        <authorList>
            <person name="Wang Y."/>
            <person name="White M."/>
            <person name="Kvist S."/>
            <person name="Moncalvo J.-M."/>
        </authorList>
    </citation>
    <scope>NUCLEOTIDE SEQUENCE [LARGE SCALE GENOMIC DNA]</scope>
    <source>
        <strain evidence="12">ID-206-W2</strain>
    </source>
</reference>
<organism evidence="11 12">
    <name type="scientific">Smittium culicis</name>
    <dbReference type="NCBI Taxonomy" id="133412"/>
    <lineage>
        <taxon>Eukaryota</taxon>
        <taxon>Fungi</taxon>
        <taxon>Fungi incertae sedis</taxon>
        <taxon>Zoopagomycota</taxon>
        <taxon>Kickxellomycotina</taxon>
        <taxon>Harpellomycetes</taxon>
        <taxon>Harpellales</taxon>
        <taxon>Legeriomycetaceae</taxon>
        <taxon>Smittium</taxon>
    </lineage>
</organism>
<keyword evidence="7" id="KW-0694">RNA-binding</keyword>
<dbReference type="PROSITE" id="PS51327">
    <property type="entry name" value="DICER_DSRBF"/>
    <property type="match status" value="1"/>
</dbReference>
<dbReference type="InterPro" id="IPR027417">
    <property type="entry name" value="P-loop_NTPase"/>
</dbReference>
<evidence type="ECO:0000256" key="1">
    <source>
        <dbReference type="ARBA" id="ARBA00001936"/>
    </source>
</evidence>
<dbReference type="SMART" id="SM00487">
    <property type="entry name" value="DEXDc"/>
    <property type="match status" value="1"/>
</dbReference>
<dbReference type="InterPro" id="IPR038248">
    <property type="entry name" value="Dicer_dimer_sf"/>
</dbReference>
<keyword evidence="2" id="KW-0479">Metal-binding</keyword>
<dbReference type="InterPro" id="IPR001650">
    <property type="entry name" value="Helicase_C-like"/>
</dbReference>
<proteinExistence type="inferred from homology"/>
<keyword evidence="3" id="KW-0378">Hydrolase</keyword>
<dbReference type="Pfam" id="PF00271">
    <property type="entry name" value="Helicase_C"/>
    <property type="match status" value="1"/>
</dbReference>
<dbReference type="InterPro" id="IPR014001">
    <property type="entry name" value="Helicase_ATP-bd"/>
</dbReference>
<protein>
    <submittedName>
        <fullName evidence="11">Dicer-like protein 1</fullName>
    </submittedName>
</protein>
<evidence type="ECO:0000259" key="10">
    <source>
        <dbReference type="PROSITE" id="PS51327"/>
    </source>
</evidence>